<evidence type="ECO:0000313" key="7">
    <source>
        <dbReference type="Proteomes" id="UP000190460"/>
    </source>
</evidence>
<evidence type="ECO:0000256" key="2">
    <source>
        <dbReference type="ARBA" id="ARBA00022989"/>
    </source>
</evidence>
<evidence type="ECO:0000259" key="5">
    <source>
        <dbReference type="PROSITE" id="PS50850"/>
    </source>
</evidence>
<feature type="transmembrane region" description="Helical" evidence="4">
    <location>
        <begin position="251"/>
        <end position="270"/>
    </location>
</feature>
<dbReference type="SUPFAM" id="SSF103473">
    <property type="entry name" value="MFS general substrate transporter"/>
    <property type="match status" value="1"/>
</dbReference>
<evidence type="ECO:0000256" key="3">
    <source>
        <dbReference type="ARBA" id="ARBA00023136"/>
    </source>
</evidence>
<keyword evidence="7" id="KW-1185">Reference proteome</keyword>
<dbReference type="EMBL" id="FUYB01000016">
    <property type="protein sequence ID" value="SKA87750.1"/>
    <property type="molecule type" value="Genomic_DNA"/>
</dbReference>
<dbReference type="Pfam" id="PF06779">
    <property type="entry name" value="MFS_4"/>
    <property type="match status" value="1"/>
</dbReference>
<feature type="transmembrane region" description="Helical" evidence="4">
    <location>
        <begin position="302"/>
        <end position="324"/>
    </location>
</feature>
<feature type="transmembrane region" description="Helical" evidence="4">
    <location>
        <begin position="106"/>
        <end position="132"/>
    </location>
</feature>
<dbReference type="STRING" id="92487.SAMN02745130_02866"/>
<dbReference type="Proteomes" id="UP000190460">
    <property type="component" value="Unassembled WGS sequence"/>
</dbReference>
<dbReference type="AlphaFoldDB" id="A0A1T4XDX2"/>
<evidence type="ECO:0000313" key="6">
    <source>
        <dbReference type="EMBL" id="SKA87750.1"/>
    </source>
</evidence>
<keyword evidence="3 4" id="KW-0472">Membrane</keyword>
<proteinExistence type="predicted"/>
<dbReference type="Gene3D" id="1.20.1250.20">
    <property type="entry name" value="MFS general substrate transporter like domains"/>
    <property type="match status" value="2"/>
</dbReference>
<feature type="transmembrane region" description="Helical" evidence="4">
    <location>
        <begin position="213"/>
        <end position="239"/>
    </location>
</feature>
<dbReference type="OrthoDB" id="9797953at2"/>
<keyword evidence="2 4" id="KW-1133">Transmembrane helix</keyword>
<feature type="transmembrane region" description="Helical" evidence="4">
    <location>
        <begin position="81"/>
        <end position="100"/>
    </location>
</feature>
<evidence type="ECO:0000256" key="4">
    <source>
        <dbReference type="SAM" id="Phobius"/>
    </source>
</evidence>
<dbReference type="InterPro" id="IPR010645">
    <property type="entry name" value="MFS_4"/>
</dbReference>
<dbReference type="GO" id="GO:0005886">
    <property type="term" value="C:plasma membrane"/>
    <property type="evidence" value="ECO:0007669"/>
    <property type="project" value="TreeGrafter"/>
</dbReference>
<evidence type="ECO:0000256" key="1">
    <source>
        <dbReference type="ARBA" id="ARBA00022692"/>
    </source>
</evidence>
<dbReference type="RefSeq" id="WP_078923324.1">
    <property type="nucleotide sequence ID" value="NZ_FUYB01000016.1"/>
</dbReference>
<feature type="transmembrane region" description="Helical" evidence="4">
    <location>
        <begin position="277"/>
        <end position="296"/>
    </location>
</feature>
<dbReference type="GO" id="GO:0022857">
    <property type="term" value="F:transmembrane transporter activity"/>
    <property type="evidence" value="ECO:0007669"/>
    <property type="project" value="InterPro"/>
</dbReference>
<dbReference type="InterPro" id="IPR036259">
    <property type="entry name" value="MFS_trans_sf"/>
</dbReference>
<accession>A0A1T4XDX2</accession>
<feature type="transmembrane region" description="Helical" evidence="4">
    <location>
        <begin position="53"/>
        <end position="72"/>
    </location>
</feature>
<gene>
    <name evidence="6" type="ORF">SAMN02745130_02866</name>
</gene>
<reference evidence="6 7" key="1">
    <citation type="submission" date="2017-02" db="EMBL/GenBank/DDBJ databases">
        <authorList>
            <person name="Peterson S.W."/>
        </authorList>
    </citation>
    <scope>NUCLEOTIDE SEQUENCE [LARGE SCALE GENOMIC DNA]</scope>
    <source>
        <strain evidence="6 7">ATCC 49788</strain>
    </source>
</reference>
<feature type="domain" description="Major facilitator superfamily (MFS) profile" evidence="5">
    <location>
        <begin position="13"/>
        <end position="392"/>
    </location>
</feature>
<feature type="transmembrane region" description="Helical" evidence="4">
    <location>
        <begin position="12"/>
        <end position="33"/>
    </location>
</feature>
<name>A0A1T4XDX2_9GAMM</name>
<dbReference type="PANTHER" id="PTHR23537:SF1">
    <property type="entry name" value="SUGAR TRANSPORTER"/>
    <property type="match status" value="1"/>
</dbReference>
<sequence>METRASFNHQERWSIAVGMLGLITAFGIPRFIYTPLLPLMQADLGFGDDWAGVLAAVNYMGYLCGALGAIFVHSINTKRSLFKISILIAAVTNIGMGLIQQDAVWLILRFFSGLASAGGMVLGSGLMILAIAPKHTATALGIHFSGVGLGLTLGALWVLAFKNLQTWEGLWISSGLLIFVLGLPALLFNQWYLHPQKKAALASALPQQAFKWLISLVALAYFCEGIGYVISATFLVSILQQHTEFPHLGDYAWVVVGLAATPSCWVWAKIAQRTGEFPALIAAYGIQAVGIILPVLSDSIAAALLGALLFGSTFMGIVSMVLVYGGRLGGSKPTQLMGILTACFGVAQIIGPAFAGWMAEQQGNFNLSLILGCGFTLLGAALIWAAWRVQQR</sequence>
<feature type="transmembrane region" description="Helical" evidence="4">
    <location>
        <begin position="365"/>
        <end position="387"/>
    </location>
</feature>
<dbReference type="PROSITE" id="PS50850">
    <property type="entry name" value="MFS"/>
    <property type="match status" value="1"/>
</dbReference>
<feature type="transmembrane region" description="Helical" evidence="4">
    <location>
        <begin position="171"/>
        <end position="192"/>
    </location>
</feature>
<dbReference type="PANTHER" id="PTHR23537">
    <property type="match status" value="1"/>
</dbReference>
<organism evidence="6 7">
    <name type="scientific">Thiothrix eikelboomii</name>
    <dbReference type="NCBI Taxonomy" id="92487"/>
    <lineage>
        <taxon>Bacteria</taxon>
        <taxon>Pseudomonadati</taxon>
        <taxon>Pseudomonadota</taxon>
        <taxon>Gammaproteobacteria</taxon>
        <taxon>Thiotrichales</taxon>
        <taxon>Thiotrichaceae</taxon>
        <taxon>Thiothrix</taxon>
    </lineage>
</organism>
<dbReference type="InterPro" id="IPR020846">
    <property type="entry name" value="MFS_dom"/>
</dbReference>
<feature type="transmembrane region" description="Helical" evidence="4">
    <location>
        <begin position="139"/>
        <end position="159"/>
    </location>
</feature>
<protein>
    <submittedName>
        <fullName evidence="6">Predicted arabinose efflux permease, MFS family</fullName>
    </submittedName>
</protein>
<keyword evidence="1 4" id="KW-0812">Transmembrane</keyword>
<feature type="transmembrane region" description="Helical" evidence="4">
    <location>
        <begin position="336"/>
        <end position="359"/>
    </location>
</feature>